<evidence type="ECO:0000313" key="3">
    <source>
        <dbReference type="Proteomes" id="UP001165460"/>
    </source>
</evidence>
<keyword evidence="3" id="KW-1185">Reference proteome</keyword>
<keyword evidence="1" id="KW-1133">Transmembrane helix</keyword>
<accession>A0ABS9ZW44</accession>
<evidence type="ECO:0008006" key="4">
    <source>
        <dbReference type="Google" id="ProtNLM"/>
    </source>
</evidence>
<proteinExistence type="predicted"/>
<comment type="caution">
    <text evidence="2">The sequence shown here is derived from an EMBL/GenBank/DDBJ whole genome shotgun (WGS) entry which is preliminary data.</text>
</comment>
<feature type="transmembrane region" description="Helical" evidence="1">
    <location>
        <begin position="208"/>
        <end position="226"/>
    </location>
</feature>
<sequence length="241" mass="27385">MGNTNLNNHQNLAFKPTYWVAFLALCMVMGELHEQAHIQTGYWLCGCYGERNFNVWVTCSTCNGNGYIATLAGPLFSYVIYWLCAYRIRYAATTTGKWYAFAVLFATLPFARIFTAITGGGDEKVFIASLIGEYSPTTVQIIAILTVLIFCLPPILIATRQLTGKRKWWYLLALNIGPLLFAMIWQWQIMNKLLAAGILAQPYAGTPLLIWIHFLVMLILFYCLRYKLIPQTKSRLSHSRS</sequence>
<dbReference type="EMBL" id="JALGBH010000001">
    <property type="protein sequence ID" value="MCJ0742530.1"/>
    <property type="molecule type" value="Genomic_DNA"/>
</dbReference>
<feature type="transmembrane region" description="Helical" evidence="1">
    <location>
        <begin position="12"/>
        <end position="30"/>
    </location>
</feature>
<evidence type="ECO:0000313" key="2">
    <source>
        <dbReference type="EMBL" id="MCJ0742530.1"/>
    </source>
</evidence>
<keyword evidence="1" id="KW-0812">Transmembrane</keyword>
<reference evidence="2" key="1">
    <citation type="submission" date="2022-03" db="EMBL/GenBank/DDBJ databases">
        <authorList>
            <person name="Woo C.Y."/>
        </authorList>
    </citation>
    <scope>NUCLEOTIDE SEQUENCE</scope>
    <source>
        <strain evidence="2">CYS-01</strain>
    </source>
</reference>
<dbReference type="RefSeq" id="WP_243361038.1">
    <property type="nucleotide sequence ID" value="NZ_JALGBH010000001.1"/>
</dbReference>
<feature type="transmembrane region" description="Helical" evidence="1">
    <location>
        <begin position="98"/>
        <end position="117"/>
    </location>
</feature>
<feature type="transmembrane region" description="Helical" evidence="1">
    <location>
        <begin position="66"/>
        <end position="86"/>
    </location>
</feature>
<feature type="transmembrane region" description="Helical" evidence="1">
    <location>
        <begin position="137"/>
        <end position="156"/>
    </location>
</feature>
<evidence type="ECO:0000256" key="1">
    <source>
        <dbReference type="SAM" id="Phobius"/>
    </source>
</evidence>
<name>A0ABS9ZW44_9SPHI</name>
<feature type="transmembrane region" description="Helical" evidence="1">
    <location>
        <begin position="168"/>
        <end position="188"/>
    </location>
</feature>
<gene>
    <name evidence="2" type="ORF">MMF97_07395</name>
</gene>
<organism evidence="2 3">
    <name type="scientific">Pedobacter montanisoli</name>
    <dbReference type="NCBI Taxonomy" id="2923277"/>
    <lineage>
        <taxon>Bacteria</taxon>
        <taxon>Pseudomonadati</taxon>
        <taxon>Bacteroidota</taxon>
        <taxon>Sphingobacteriia</taxon>
        <taxon>Sphingobacteriales</taxon>
        <taxon>Sphingobacteriaceae</taxon>
        <taxon>Pedobacter</taxon>
    </lineage>
</organism>
<dbReference type="Proteomes" id="UP001165460">
    <property type="component" value="Unassembled WGS sequence"/>
</dbReference>
<keyword evidence="1" id="KW-0472">Membrane</keyword>
<protein>
    <recommendedName>
        <fullName evidence="4">DUF2306 domain-containing protein</fullName>
    </recommendedName>
</protein>